<dbReference type="OrthoDB" id="1320396at2"/>
<organism evidence="2 3">
    <name type="scientific">Mariniphaga anaerophila</name>
    <dbReference type="NCBI Taxonomy" id="1484053"/>
    <lineage>
        <taxon>Bacteria</taxon>
        <taxon>Pseudomonadati</taxon>
        <taxon>Bacteroidota</taxon>
        <taxon>Bacteroidia</taxon>
        <taxon>Marinilabiliales</taxon>
        <taxon>Prolixibacteraceae</taxon>
        <taxon>Mariniphaga</taxon>
    </lineage>
</organism>
<dbReference type="STRING" id="1484053.SAMN05444274_1042"/>
<evidence type="ECO:0000313" key="2">
    <source>
        <dbReference type="EMBL" id="SHF19489.1"/>
    </source>
</evidence>
<sequence length="312" mass="35630">MKFKLNIKKGLGILVLLIVTNVSFGQQDPMYTQYFFTTQTINPAYAGTWNSLGFMALTRQQWTGWNGAPKTYTFSMQAPMKNEKVALGLNVINDKIFKTKQFGIWGDYSYKLKMNATTNLRMGLKAGFTNYSNDLTKYDIIDNTDPAFQGDLDNKFIPNFGVGFFLHNPRYYIGFSIPKMLHSEIQEDNPNNYTLEAEVRHYFLQGGFVFDLNESLKFKPTFMAKATQGAPPQLDLSANFLLMERLWLGAMYRTSDAVGAIVQVILGNSLRVGYSYDYSTTKLQNYHGGTHEIMVSYELRSLKELVTSPRYF</sequence>
<feature type="signal peptide" evidence="1">
    <location>
        <begin position="1"/>
        <end position="25"/>
    </location>
</feature>
<evidence type="ECO:0000313" key="3">
    <source>
        <dbReference type="Proteomes" id="UP000184164"/>
    </source>
</evidence>
<feature type="chain" id="PRO_5012861106" evidence="1">
    <location>
        <begin position="26"/>
        <end position="312"/>
    </location>
</feature>
<name>A0A1M4ZN69_9BACT</name>
<reference evidence="2 3" key="1">
    <citation type="submission" date="2016-11" db="EMBL/GenBank/DDBJ databases">
        <authorList>
            <person name="Jaros S."/>
            <person name="Januszkiewicz K."/>
            <person name="Wedrychowicz H."/>
        </authorList>
    </citation>
    <scope>NUCLEOTIDE SEQUENCE [LARGE SCALE GENOMIC DNA]</scope>
    <source>
        <strain evidence="2 3">DSM 26910</strain>
    </source>
</reference>
<dbReference type="InterPro" id="IPR019861">
    <property type="entry name" value="PorP/SprF_Bacteroidetes"/>
</dbReference>
<dbReference type="RefSeq" id="WP_073000912.1">
    <property type="nucleotide sequence ID" value="NZ_FQUM01000004.1"/>
</dbReference>
<accession>A0A1M4ZN69</accession>
<dbReference type="EMBL" id="FQUM01000004">
    <property type="protein sequence ID" value="SHF19489.1"/>
    <property type="molecule type" value="Genomic_DNA"/>
</dbReference>
<gene>
    <name evidence="2" type="ORF">SAMN05444274_1042</name>
</gene>
<protein>
    <submittedName>
        <fullName evidence="2">Type IX secretion system membrane protein, PorP/SprF family</fullName>
    </submittedName>
</protein>
<proteinExistence type="predicted"/>
<dbReference type="NCBIfam" id="TIGR03519">
    <property type="entry name" value="T9SS_PorP_fam"/>
    <property type="match status" value="1"/>
</dbReference>
<evidence type="ECO:0000256" key="1">
    <source>
        <dbReference type="SAM" id="SignalP"/>
    </source>
</evidence>
<keyword evidence="3" id="KW-1185">Reference proteome</keyword>
<dbReference type="AlphaFoldDB" id="A0A1M4ZN69"/>
<dbReference type="Proteomes" id="UP000184164">
    <property type="component" value="Unassembled WGS sequence"/>
</dbReference>
<dbReference type="Pfam" id="PF11751">
    <property type="entry name" value="PorP_SprF"/>
    <property type="match status" value="1"/>
</dbReference>
<keyword evidence="1" id="KW-0732">Signal</keyword>